<protein>
    <recommendedName>
        <fullName evidence="3">UPF0122 protein ASU35_10180</fullName>
    </recommendedName>
</protein>
<dbReference type="Gene3D" id="1.10.10.10">
    <property type="entry name" value="Winged helix-like DNA-binding domain superfamily/Winged helix DNA-binding domain"/>
    <property type="match status" value="1"/>
</dbReference>
<proteinExistence type="inferred from homology"/>
<evidence type="ECO:0000313" key="5">
    <source>
        <dbReference type="Proteomes" id="UP000054874"/>
    </source>
</evidence>
<keyword evidence="5" id="KW-1185">Reference proteome</keyword>
<dbReference type="GO" id="GO:0003677">
    <property type="term" value="F:DNA binding"/>
    <property type="evidence" value="ECO:0007669"/>
    <property type="project" value="UniProtKB-KW"/>
</dbReference>
<keyword evidence="4" id="KW-0238">DNA-binding</keyword>
<dbReference type="NCBIfam" id="NF045758">
    <property type="entry name" value="YlxM"/>
    <property type="match status" value="1"/>
</dbReference>
<reference evidence="4 5" key="1">
    <citation type="submission" date="2015-11" db="EMBL/GenBank/DDBJ databases">
        <title>Butyribacter intestini gen. nov., sp. nov., a butyric acid-producing bacterium of the family Lachnospiraceae isolated from the human faeces.</title>
        <authorList>
            <person name="Zou Y."/>
            <person name="Xue W."/>
            <person name="Luo G."/>
            <person name="Lv M."/>
        </authorList>
    </citation>
    <scope>NUCLEOTIDE SEQUENCE [LARGE SCALE GENOMIC DNA]</scope>
    <source>
        <strain evidence="4 5">ACET-33324</strain>
    </source>
</reference>
<sequence length="117" mass="13638">MKEIEDVYELSLLYDFYGALLKEQKREVFEDYILNDLSLGEIARERGISRQGIHDSIKRCSRELFDYEERLGLVQKFNCIKEKVGEIHQAASKLEEAGTVPELKKIVELSDEILEEL</sequence>
<gene>
    <name evidence="4" type="ORF">ASU35_10180</name>
</gene>
<evidence type="ECO:0000256" key="2">
    <source>
        <dbReference type="ARBA" id="ARBA00024764"/>
    </source>
</evidence>
<dbReference type="EMBL" id="LNAM01000151">
    <property type="protein sequence ID" value="KSV59200.1"/>
    <property type="molecule type" value="Genomic_DNA"/>
</dbReference>
<comment type="function">
    <text evidence="2 3">Might take part in the signal recognition particle (SRP) pathway. This is inferred from the conservation of its genetic proximity to ftsY/ffh. May be a regulatory protein.</text>
</comment>
<dbReference type="PANTHER" id="PTHR40083:SF1">
    <property type="entry name" value="UPF0122 PROTEIN YLXM"/>
    <property type="match status" value="1"/>
</dbReference>
<dbReference type="OrthoDB" id="6392at2"/>
<evidence type="ECO:0000313" key="4">
    <source>
        <dbReference type="EMBL" id="KSV59200.1"/>
    </source>
</evidence>
<dbReference type="HAMAP" id="MF_00245">
    <property type="entry name" value="UPF0122"/>
    <property type="match status" value="1"/>
</dbReference>
<evidence type="ECO:0000256" key="1">
    <source>
        <dbReference type="ARBA" id="ARBA00008720"/>
    </source>
</evidence>
<dbReference type="RefSeq" id="WP_058352587.1">
    <property type="nucleotide sequence ID" value="NZ_CABMMD010000151.1"/>
</dbReference>
<comment type="caution">
    <text evidence="4">The sequence shown here is derived from an EMBL/GenBank/DDBJ whole genome shotgun (WGS) entry which is preliminary data.</text>
</comment>
<dbReference type="STRING" id="290052.ASU35_10180"/>
<dbReference type="InterPro" id="IPR054831">
    <property type="entry name" value="UPF0122_fam_protein"/>
</dbReference>
<dbReference type="Proteomes" id="UP000054874">
    <property type="component" value="Unassembled WGS sequence"/>
</dbReference>
<dbReference type="Pfam" id="PF04297">
    <property type="entry name" value="UPF0122"/>
    <property type="match status" value="1"/>
</dbReference>
<dbReference type="AlphaFoldDB" id="A0A0V8QF86"/>
<dbReference type="InterPro" id="IPR013324">
    <property type="entry name" value="RNA_pol_sigma_r3/r4-like"/>
</dbReference>
<accession>A0A0V8QF86</accession>
<evidence type="ECO:0000256" key="3">
    <source>
        <dbReference type="HAMAP-Rule" id="MF_00245"/>
    </source>
</evidence>
<organism evidence="4 5">
    <name type="scientific">Acetivibrio ethanolgignens</name>
    <dbReference type="NCBI Taxonomy" id="290052"/>
    <lineage>
        <taxon>Bacteria</taxon>
        <taxon>Bacillati</taxon>
        <taxon>Bacillota</taxon>
        <taxon>Clostridia</taxon>
        <taxon>Eubacteriales</taxon>
        <taxon>Oscillospiraceae</taxon>
        <taxon>Acetivibrio</taxon>
    </lineage>
</organism>
<dbReference type="InterPro" id="IPR036388">
    <property type="entry name" value="WH-like_DNA-bd_sf"/>
</dbReference>
<dbReference type="PANTHER" id="PTHR40083">
    <property type="entry name" value="UPF0122 PROTEIN CBO2450/CLC_2298"/>
    <property type="match status" value="1"/>
</dbReference>
<dbReference type="InterPro" id="IPR007394">
    <property type="entry name" value="UPF0122"/>
</dbReference>
<dbReference type="SUPFAM" id="SSF88659">
    <property type="entry name" value="Sigma3 and sigma4 domains of RNA polymerase sigma factors"/>
    <property type="match status" value="1"/>
</dbReference>
<comment type="similarity">
    <text evidence="1 3">Belongs to the UPF0122 family.</text>
</comment>
<name>A0A0V8QF86_9FIRM</name>